<reference evidence="2 3" key="1">
    <citation type="submission" date="2019-03" db="EMBL/GenBank/DDBJ databases">
        <title>Genomic Encyclopedia of Type Strains, Phase IV (KMG-IV): sequencing the most valuable type-strain genomes for metagenomic binning, comparative biology and taxonomic classification.</title>
        <authorList>
            <person name="Goeker M."/>
        </authorList>
    </citation>
    <scope>NUCLEOTIDE SEQUENCE [LARGE SCALE GENOMIC DNA]</scope>
    <source>
        <strain evidence="2 3">DSM 100048</strain>
    </source>
</reference>
<protein>
    <recommendedName>
        <fullName evidence="4">CCGSCS motif protein</fullName>
    </recommendedName>
</protein>
<comment type="caution">
    <text evidence="2">The sequence shown here is derived from an EMBL/GenBank/DDBJ whole genome shotgun (WGS) entry which is preliminary data.</text>
</comment>
<evidence type="ECO:0000313" key="3">
    <source>
        <dbReference type="Proteomes" id="UP000294692"/>
    </source>
</evidence>
<dbReference type="RefSeq" id="WP_165972598.1">
    <property type="nucleotide sequence ID" value="NZ_JBHRVM010000001.1"/>
</dbReference>
<gene>
    <name evidence="2" type="ORF">EV686_106144</name>
</gene>
<proteinExistence type="predicted"/>
<name>A0A4R3V1A2_9BURK</name>
<sequence>MQASSLSRTPETDRNEQAAGNAAEATEISRKTRNDADTQEPARDVHAEGGCCGGCGG</sequence>
<dbReference type="EMBL" id="SMBX01000006">
    <property type="protein sequence ID" value="TCU97262.1"/>
    <property type="molecule type" value="Genomic_DNA"/>
</dbReference>
<feature type="region of interest" description="Disordered" evidence="1">
    <location>
        <begin position="1"/>
        <end position="57"/>
    </location>
</feature>
<feature type="compositionally biased region" description="Basic and acidic residues" evidence="1">
    <location>
        <begin position="27"/>
        <end position="47"/>
    </location>
</feature>
<evidence type="ECO:0000313" key="2">
    <source>
        <dbReference type="EMBL" id="TCU97262.1"/>
    </source>
</evidence>
<dbReference type="AlphaFoldDB" id="A0A4R3V1A2"/>
<dbReference type="Proteomes" id="UP000294692">
    <property type="component" value="Unassembled WGS sequence"/>
</dbReference>
<keyword evidence="3" id="KW-1185">Reference proteome</keyword>
<accession>A0A4R3V1A2</accession>
<evidence type="ECO:0008006" key="4">
    <source>
        <dbReference type="Google" id="ProtNLM"/>
    </source>
</evidence>
<organism evidence="2 3">
    <name type="scientific">Paracandidimonas soli</name>
    <dbReference type="NCBI Taxonomy" id="1917182"/>
    <lineage>
        <taxon>Bacteria</taxon>
        <taxon>Pseudomonadati</taxon>
        <taxon>Pseudomonadota</taxon>
        <taxon>Betaproteobacteria</taxon>
        <taxon>Burkholderiales</taxon>
        <taxon>Alcaligenaceae</taxon>
        <taxon>Paracandidimonas</taxon>
    </lineage>
</organism>
<evidence type="ECO:0000256" key="1">
    <source>
        <dbReference type="SAM" id="MobiDB-lite"/>
    </source>
</evidence>